<keyword evidence="3" id="KW-1003">Cell membrane</keyword>
<keyword evidence="6 7" id="KW-0472">Membrane</keyword>
<evidence type="ECO:0000256" key="6">
    <source>
        <dbReference type="ARBA" id="ARBA00023136"/>
    </source>
</evidence>
<name>A0A4V6KDD1_HATHI</name>
<comment type="similarity">
    <text evidence="2">Belongs to the chromate ion transporter (CHR) (TC 2.A.51) family.</text>
</comment>
<evidence type="ECO:0000256" key="1">
    <source>
        <dbReference type="ARBA" id="ARBA00004651"/>
    </source>
</evidence>
<evidence type="ECO:0000256" key="5">
    <source>
        <dbReference type="ARBA" id="ARBA00022989"/>
    </source>
</evidence>
<dbReference type="Pfam" id="PF02417">
    <property type="entry name" value="Chromate_transp"/>
    <property type="match status" value="1"/>
</dbReference>
<protein>
    <submittedName>
        <fullName evidence="8">Chromate transport protein</fullName>
    </submittedName>
</protein>
<evidence type="ECO:0000313" key="8">
    <source>
        <dbReference type="EMBL" id="VTQ83887.1"/>
    </source>
</evidence>
<feature type="transmembrane region" description="Helical" evidence="7">
    <location>
        <begin position="73"/>
        <end position="99"/>
    </location>
</feature>
<feature type="transmembrane region" description="Helical" evidence="7">
    <location>
        <begin position="143"/>
        <end position="173"/>
    </location>
</feature>
<organism evidence="8 9">
    <name type="scientific">Hathewaya histolytica</name>
    <name type="common">Clostridium histolyticum</name>
    <dbReference type="NCBI Taxonomy" id="1498"/>
    <lineage>
        <taxon>Bacteria</taxon>
        <taxon>Bacillati</taxon>
        <taxon>Bacillota</taxon>
        <taxon>Clostridia</taxon>
        <taxon>Eubacteriales</taxon>
        <taxon>Clostridiaceae</taxon>
        <taxon>Hathewaya</taxon>
    </lineage>
</organism>
<comment type="subcellular location">
    <subcellularLocation>
        <location evidence="1">Cell membrane</location>
        <topology evidence="1">Multi-pass membrane protein</topology>
    </subcellularLocation>
</comment>
<dbReference type="RefSeq" id="WP_138209241.1">
    <property type="nucleotide sequence ID" value="NZ_CBCRUQ010000008.1"/>
</dbReference>
<feature type="transmembrane region" description="Helical" evidence="7">
    <location>
        <begin position="111"/>
        <end position="131"/>
    </location>
</feature>
<evidence type="ECO:0000256" key="7">
    <source>
        <dbReference type="SAM" id="Phobius"/>
    </source>
</evidence>
<evidence type="ECO:0000256" key="2">
    <source>
        <dbReference type="ARBA" id="ARBA00005262"/>
    </source>
</evidence>
<dbReference type="OrthoDB" id="9788907at2"/>
<keyword evidence="4 7" id="KW-0812">Transmembrane</keyword>
<dbReference type="PANTHER" id="PTHR43663">
    <property type="entry name" value="CHROMATE TRANSPORT PROTEIN-RELATED"/>
    <property type="match status" value="1"/>
</dbReference>
<dbReference type="AlphaFoldDB" id="A0A4V6KDD1"/>
<dbReference type="GO" id="GO:0005886">
    <property type="term" value="C:plasma membrane"/>
    <property type="evidence" value="ECO:0007669"/>
    <property type="project" value="UniProtKB-SubCell"/>
</dbReference>
<dbReference type="KEGG" id="hhw:NCTC503_00439"/>
<reference evidence="8 9" key="1">
    <citation type="submission" date="2019-05" db="EMBL/GenBank/DDBJ databases">
        <authorList>
            <consortium name="Pathogen Informatics"/>
        </authorList>
    </citation>
    <scope>NUCLEOTIDE SEQUENCE [LARGE SCALE GENOMIC DNA]</scope>
    <source>
        <strain evidence="8 9">NCTC503</strain>
    </source>
</reference>
<dbReference type="InterPro" id="IPR052518">
    <property type="entry name" value="CHR_Transporter"/>
</dbReference>
<dbReference type="PANTHER" id="PTHR43663:SF2">
    <property type="entry name" value="CHROMATE TRANSPORT PROTEIN-RELATED"/>
    <property type="match status" value="1"/>
</dbReference>
<feature type="transmembrane region" description="Helical" evidence="7">
    <location>
        <begin position="7"/>
        <end position="29"/>
    </location>
</feature>
<proteinExistence type="inferred from homology"/>
<dbReference type="GO" id="GO:0015109">
    <property type="term" value="F:chromate transmembrane transporter activity"/>
    <property type="evidence" value="ECO:0007669"/>
    <property type="project" value="InterPro"/>
</dbReference>
<evidence type="ECO:0000256" key="4">
    <source>
        <dbReference type="ARBA" id="ARBA00022692"/>
    </source>
</evidence>
<dbReference type="EMBL" id="LR590481">
    <property type="protein sequence ID" value="VTQ83887.1"/>
    <property type="molecule type" value="Genomic_DNA"/>
</dbReference>
<gene>
    <name evidence="8" type="ORF">NCTC503_00439</name>
</gene>
<evidence type="ECO:0000256" key="3">
    <source>
        <dbReference type="ARBA" id="ARBA00022475"/>
    </source>
</evidence>
<dbReference type="InterPro" id="IPR003370">
    <property type="entry name" value="Chromate_transpt"/>
</dbReference>
<accession>A0A4V6KDD1</accession>
<evidence type="ECO:0000313" key="9">
    <source>
        <dbReference type="Proteomes" id="UP000308489"/>
    </source>
</evidence>
<keyword evidence="9" id="KW-1185">Reference proteome</keyword>
<dbReference type="Proteomes" id="UP000308489">
    <property type="component" value="Chromosome 1"/>
</dbReference>
<sequence length="179" mass="19819">MKKYLDMFLTFFKIGAFTLGGGYAMVPLIEKEVVHNKKWIEQDEFIDMLALAQSSPGPIAVNVSVFVGYKVSGFIGCIVTILGSILPAFLIILAIVSVFTDFQSYPLVKKAFLGIRPAVVSLIVVPVINMIKNSKSPKAYIPIVLLVIFLVYVIKINPIIIIVFSAIVGIIFFKYKEVK</sequence>
<keyword evidence="5 7" id="KW-1133">Transmembrane helix</keyword>